<proteinExistence type="predicted"/>
<evidence type="ECO:0000313" key="3">
    <source>
        <dbReference type="EMBL" id="MBA2226366.1"/>
    </source>
</evidence>
<evidence type="ECO:0000313" key="4">
    <source>
        <dbReference type="Proteomes" id="UP000542342"/>
    </source>
</evidence>
<organism evidence="3 4">
    <name type="scientific">Thermogemmata fonticola</name>
    <dbReference type="NCBI Taxonomy" id="2755323"/>
    <lineage>
        <taxon>Bacteria</taxon>
        <taxon>Pseudomonadati</taxon>
        <taxon>Planctomycetota</taxon>
        <taxon>Planctomycetia</taxon>
        <taxon>Gemmatales</taxon>
        <taxon>Gemmataceae</taxon>
        <taxon>Thermogemmata</taxon>
    </lineage>
</organism>
<keyword evidence="4" id="KW-1185">Reference proteome</keyword>
<evidence type="ECO:0000256" key="1">
    <source>
        <dbReference type="SAM" id="MobiDB-lite"/>
    </source>
</evidence>
<reference evidence="3 4" key="1">
    <citation type="submission" date="2020-07" db="EMBL/GenBank/DDBJ databases">
        <title>Thermogemmata thermophila gen. nov., sp. nov., a novel moderate thermophilic planctomycete from a Kamchatka hot spring.</title>
        <authorList>
            <person name="Elcheninov A.G."/>
            <person name="Podosokorskaya O.A."/>
            <person name="Kovaleva O.L."/>
            <person name="Novikov A."/>
            <person name="Bonch-Osmolovskaya E.A."/>
            <person name="Toshchakov S.V."/>
            <person name="Kublanov I.V."/>
        </authorList>
    </citation>
    <scope>NUCLEOTIDE SEQUENCE [LARGE SCALE GENOMIC DNA]</scope>
    <source>
        <strain evidence="3 4">2918</strain>
    </source>
</reference>
<dbReference type="Proteomes" id="UP000542342">
    <property type="component" value="Unassembled WGS sequence"/>
</dbReference>
<protein>
    <submittedName>
        <fullName evidence="3">Uncharacterized protein</fullName>
    </submittedName>
</protein>
<feature type="signal peptide" evidence="2">
    <location>
        <begin position="1"/>
        <end position="21"/>
    </location>
</feature>
<feature type="chain" id="PRO_5031549214" evidence="2">
    <location>
        <begin position="22"/>
        <end position="279"/>
    </location>
</feature>
<keyword evidence="2" id="KW-0732">Signal</keyword>
<dbReference type="EMBL" id="JACEFB010000005">
    <property type="protein sequence ID" value="MBA2226366.1"/>
    <property type="molecule type" value="Genomic_DNA"/>
</dbReference>
<accession>A0A7V8VEB3</accession>
<evidence type="ECO:0000256" key="2">
    <source>
        <dbReference type="SAM" id="SignalP"/>
    </source>
</evidence>
<dbReference type="AlphaFoldDB" id="A0A7V8VEB3"/>
<sequence>MSMRPFLMLALAAFTLSNLTASWLFGQQTLPSPVPKVPPLRPDMVQRIPPEDYQMMKAIFQQMLEQAADSSPKPMPPQRPANQLPIPRTPERGTVPMNPVYPLSCPMGACPACSPASVPPQAVDRSQTAPPKADLPVLGTWQRKTDLLSCILQIKPDHLSLEMDIRNPNLEPIKIYVLAEYIILKDQRTILCYITNIDIISYKSIRQDGLKAWKEIGNIQQAFVETAVVAKVALYQDAFVISSLRLAGMDNTEIASFLHHMICGRYERVELTKTVPANR</sequence>
<dbReference type="RefSeq" id="WP_194537797.1">
    <property type="nucleotide sequence ID" value="NZ_JACEFB010000005.1"/>
</dbReference>
<gene>
    <name evidence="3" type="ORF">H0921_09365</name>
</gene>
<name>A0A7V8VEB3_9BACT</name>
<feature type="region of interest" description="Disordered" evidence="1">
    <location>
        <begin position="66"/>
        <end position="93"/>
    </location>
</feature>
<comment type="caution">
    <text evidence="3">The sequence shown here is derived from an EMBL/GenBank/DDBJ whole genome shotgun (WGS) entry which is preliminary data.</text>
</comment>